<dbReference type="GO" id="GO:0004578">
    <property type="term" value="F:chitobiosyldiphosphodolichol beta-mannosyltransferase activity"/>
    <property type="evidence" value="ECO:0007669"/>
    <property type="project" value="UniProtKB-EC"/>
</dbReference>
<evidence type="ECO:0000313" key="21">
    <source>
        <dbReference type="EMBL" id="KAK0169804.1"/>
    </source>
</evidence>
<keyword evidence="22" id="KW-1185">Reference proteome</keyword>
<keyword evidence="8 20" id="KW-0812">Transmembrane</keyword>
<comment type="function">
    <text evidence="17">Mannosyltransferase that operates in the biosynthetic pathway of dolichol-linked oligosaccharides, the glycan precursors employed in protein asparagine (N)-glycosylation. The assembly of dolichol-linked oligosaccharides begins on the cytosolic side of the endoplasmic reticulum membrane and finishes in its lumen. The sequential addition of sugars to dolichol pyrophosphate produces dolichol-linked oligosaccharides containing fourteen sugars, including two GlcNAcs, nine mannoses and three glucoses. Once assembled, the oligosaccharide is transferred from the lipid to nascent proteins by oligosaccharyltransferases. Catalyzes, on the cytoplasmic face of the endoplasmic reticulum, the addition of the first mannose residues to the dolichol-linked oligosaccharide chain, to produce Man1GlcNAc(2)-PP-dolichol core oligosaccharide. Man1GlcNAc(2)-PP-dolichol is a substrate for ALG2, the following enzyme in the biosynthetic pathway.</text>
</comment>
<reference evidence="21" key="1">
    <citation type="journal article" date="2023" name="bioRxiv">
        <title>Scaffold-level genome assemblies of two parasitoid biocontrol wasps reveal the parthenogenesis mechanism and an associated novel virus.</title>
        <authorList>
            <person name="Inwood S."/>
            <person name="Skelly J."/>
            <person name="Guhlin J."/>
            <person name="Harrop T."/>
            <person name="Goldson S."/>
            <person name="Dearden P."/>
        </authorList>
    </citation>
    <scope>NUCLEOTIDE SEQUENCE</scope>
    <source>
        <strain evidence="21">Irish</strain>
        <tissue evidence="21">Whole body</tissue>
    </source>
</reference>
<feature type="transmembrane region" description="Helical" evidence="20">
    <location>
        <begin position="136"/>
        <end position="154"/>
    </location>
</feature>
<organism evidence="21 22">
    <name type="scientific">Microctonus aethiopoides</name>
    <dbReference type="NCBI Taxonomy" id="144406"/>
    <lineage>
        <taxon>Eukaryota</taxon>
        <taxon>Metazoa</taxon>
        <taxon>Ecdysozoa</taxon>
        <taxon>Arthropoda</taxon>
        <taxon>Hexapoda</taxon>
        <taxon>Insecta</taxon>
        <taxon>Pterygota</taxon>
        <taxon>Neoptera</taxon>
        <taxon>Endopterygota</taxon>
        <taxon>Hymenoptera</taxon>
        <taxon>Apocrita</taxon>
        <taxon>Ichneumonoidea</taxon>
        <taxon>Braconidae</taxon>
        <taxon>Euphorinae</taxon>
        <taxon>Microctonus</taxon>
    </lineage>
</organism>
<dbReference type="FunFam" id="3.40.50.2000:FF:000109">
    <property type="entry name" value="Chitobiosyldiphosphodolichol beta-mannosyltransferase"/>
    <property type="match status" value="1"/>
</dbReference>
<evidence type="ECO:0000256" key="6">
    <source>
        <dbReference type="ARBA" id="ARBA00022676"/>
    </source>
</evidence>
<keyword evidence="10" id="KW-0735">Signal-anchor</keyword>
<dbReference type="Gene3D" id="3.40.50.2000">
    <property type="entry name" value="Glycogen Phosphorylase B"/>
    <property type="match status" value="1"/>
</dbReference>
<feature type="transmembrane region" description="Helical" evidence="20">
    <location>
        <begin position="175"/>
        <end position="193"/>
    </location>
</feature>
<dbReference type="AlphaFoldDB" id="A0AA39FI72"/>
<comment type="similarity">
    <text evidence="18">Belongs to the glycosyltransferase group 1 family. Glycosyltransferase 33 subfamily.</text>
</comment>
<evidence type="ECO:0000256" key="19">
    <source>
        <dbReference type="ARBA" id="ARBA00082785"/>
    </source>
</evidence>
<feature type="transmembrane region" description="Helical" evidence="20">
    <location>
        <begin position="6"/>
        <end position="26"/>
    </location>
</feature>
<comment type="subcellular location">
    <subcellularLocation>
        <location evidence="1">Endoplasmic reticulum membrane</location>
        <topology evidence="1">Single-pass membrane protein</topology>
    </subcellularLocation>
</comment>
<keyword evidence="12 20" id="KW-0472">Membrane</keyword>
<evidence type="ECO:0000256" key="2">
    <source>
        <dbReference type="ARBA" id="ARBA00004922"/>
    </source>
</evidence>
<evidence type="ECO:0000256" key="11">
    <source>
        <dbReference type="ARBA" id="ARBA00022989"/>
    </source>
</evidence>
<proteinExistence type="inferred from homology"/>
<evidence type="ECO:0000313" key="22">
    <source>
        <dbReference type="Proteomes" id="UP001168990"/>
    </source>
</evidence>
<dbReference type="EMBL" id="JAQQBS010000004">
    <property type="protein sequence ID" value="KAK0169804.1"/>
    <property type="molecule type" value="Genomic_DNA"/>
</dbReference>
<evidence type="ECO:0000256" key="7">
    <source>
        <dbReference type="ARBA" id="ARBA00022679"/>
    </source>
</evidence>
<evidence type="ECO:0000256" key="3">
    <source>
        <dbReference type="ARBA" id="ARBA00012611"/>
    </source>
</evidence>
<evidence type="ECO:0000256" key="14">
    <source>
        <dbReference type="ARBA" id="ARBA00031566"/>
    </source>
</evidence>
<keyword evidence="9" id="KW-0256">Endoplasmic reticulum</keyword>
<comment type="catalytic activity">
    <reaction evidence="16">
        <text>an N,N'-diacetylchitobiosyl-diphospho-di-trans,poly-cis-dolichol + GDP-alpha-D-mannose = a beta-D-Man-(1-&gt;4)-beta-D-GlcNAc-(1-&gt;4)-alpha-D-GlcNAc-diphospho-di-trans,poly-cis-dolichol + GDP + H(+)</text>
        <dbReference type="Rhea" id="RHEA:13865"/>
        <dbReference type="Rhea" id="RHEA-COMP:19510"/>
        <dbReference type="Rhea" id="RHEA-COMP:19511"/>
        <dbReference type="ChEBI" id="CHEBI:15378"/>
        <dbReference type="ChEBI" id="CHEBI:57269"/>
        <dbReference type="ChEBI" id="CHEBI:57527"/>
        <dbReference type="ChEBI" id="CHEBI:58189"/>
        <dbReference type="ChEBI" id="CHEBI:58472"/>
        <dbReference type="EC" id="2.4.1.142"/>
    </reaction>
    <physiologicalReaction direction="left-to-right" evidence="16">
        <dbReference type="Rhea" id="RHEA:13866"/>
    </physiologicalReaction>
</comment>
<accession>A0AA39FI72</accession>
<dbReference type="EC" id="2.4.1.142" evidence="3"/>
<dbReference type="Proteomes" id="UP001168990">
    <property type="component" value="Unassembled WGS sequence"/>
</dbReference>
<protein>
    <recommendedName>
        <fullName evidence="4">Chitobiosyldiphosphodolichol beta-mannosyltransferase</fullName>
        <ecNumber evidence="3">2.4.1.142</ecNumber>
    </recommendedName>
    <alternativeName>
        <fullName evidence="19">Asparagine-linked glycosylation protein 1 homolog</fullName>
    </alternativeName>
    <alternativeName>
        <fullName evidence="14">Beta-1,4-mannosyltransferase</fullName>
    </alternativeName>
    <alternativeName>
        <fullName evidence="15">GDP-Man:GlcNAc2-PP-dolichol mannosyltransferase</fullName>
    </alternativeName>
    <alternativeName>
        <fullName evidence="13">GDP-mannose-dolichol diphosphochitobiose mannosyltransferase</fullName>
    </alternativeName>
</protein>
<evidence type="ECO:0000256" key="15">
    <source>
        <dbReference type="ARBA" id="ARBA00033088"/>
    </source>
</evidence>
<dbReference type="SUPFAM" id="SSF53756">
    <property type="entry name" value="UDP-Glycosyltransferase/glycogen phosphorylase"/>
    <property type="match status" value="1"/>
</dbReference>
<keyword evidence="7" id="KW-0808">Transferase</keyword>
<dbReference type="PANTHER" id="PTHR13036">
    <property type="entry name" value="BETA1,4 MANNOSYLTRANSFERASE"/>
    <property type="match status" value="1"/>
</dbReference>
<evidence type="ECO:0000256" key="10">
    <source>
        <dbReference type="ARBA" id="ARBA00022968"/>
    </source>
</evidence>
<evidence type="ECO:0000256" key="9">
    <source>
        <dbReference type="ARBA" id="ARBA00022824"/>
    </source>
</evidence>
<evidence type="ECO:0000256" key="5">
    <source>
        <dbReference type="ARBA" id="ARBA00022553"/>
    </source>
</evidence>
<name>A0AA39FI72_9HYME</name>
<evidence type="ECO:0000256" key="4">
    <source>
        <dbReference type="ARBA" id="ARBA00015841"/>
    </source>
</evidence>
<sequence>MNSMLFSISSSLVVIAVIWILSTLWVRIKSRNHKKICIVVLGDLGRSPRMQYHVLSFIKEGYLVDVISYAGSKPLEGLRTNAAVKIHYLTPLPEWHNQIPRLLSYVIKTLWQSCNLLWMLFININSTYLMLQNPPAIPTLPICWLYCCIFRMYFVIDWHNYAYSIMSMTVGREHILVRITTFIEKFFGAYAHINFCVSNAMKKDLFERWNIEAHVLYDRPPEEFRPIDLPEKHSLLMRLSETYEELANGDKTSSILTQCLPNGEIQLCSQRPALIISSTSWTEDEDFSILLTALKKYELACSTKNINLPNLICAITGKGPLLNFWSAIIKMKNWEHVKIITPWLTNEDYPKLIASADLGICLHTSSSGLDLPMKVVDMYGCGLPVCAYNFKCINELVKHEENSLVFSNEEELANQLIARFTNFPNNDDQIMKDRKFRQQLESFQKLRWHANWLMVAFPCFK</sequence>
<reference evidence="21" key="2">
    <citation type="submission" date="2023-03" db="EMBL/GenBank/DDBJ databases">
        <authorList>
            <person name="Inwood S.N."/>
            <person name="Skelly J.G."/>
            <person name="Guhlin J."/>
            <person name="Harrop T.W.R."/>
            <person name="Goldson S.G."/>
            <person name="Dearden P.K."/>
        </authorList>
    </citation>
    <scope>NUCLEOTIDE SEQUENCE</scope>
    <source>
        <strain evidence="21">Irish</strain>
        <tissue evidence="21">Whole body</tissue>
    </source>
</reference>
<evidence type="ECO:0000256" key="1">
    <source>
        <dbReference type="ARBA" id="ARBA00004389"/>
    </source>
</evidence>
<dbReference type="InterPro" id="IPR026051">
    <property type="entry name" value="ALG1-like"/>
</dbReference>
<evidence type="ECO:0000256" key="16">
    <source>
        <dbReference type="ARBA" id="ARBA00045071"/>
    </source>
</evidence>
<evidence type="ECO:0000256" key="18">
    <source>
        <dbReference type="ARBA" id="ARBA00061237"/>
    </source>
</evidence>
<dbReference type="PANTHER" id="PTHR13036:SF0">
    <property type="entry name" value="CHITOBIOSYLDIPHOSPHODOLICHOL BETA-MANNOSYLTRANSFERASE"/>
    <property type="match status" value="1"/>
</dbReference>
<evidence type="ECO:0000256" key="13">
    <source>
        <dbReference type="ARBA" id="ARBA00031434"/>
    </source>
</evidence>
<evidence type="ECO:0000256" key="17">
    <source>
        <dbReference type="ARBA" id="ARBA00056362"/>
    </source>
</evidence>
<dbReference type="FunFam" id="3.40.50.2000:FF:000096">
    <property type="entry name" value="ALG1, chitobiosyldiphosphodolichol beta-mannosyltransferase"/>
    <property type="match status" value="1"/>
</dbReference>
<comment type="pathway">
    <text evidence="2">Protein modification; protein glycosylation.</text>
</comment>
<comment type="caution">
    <text evidence="21">The sequence shown here is derived from an EMBL/GenBank/DDBJ whole genome shotgun (WGS) entry which is preliminary data.</text>
</comment>
<dbReference type="GO" id="GO:0005789">
    <property type="term" value="C:endoplasmic reticulum membrane"/>
    <property type="evidence" value="ECO:0007669"/>
    <property type="project" value="UniProtKB-SubCell"/>
</dbReference>
<keyword evidence="5" id="KW-0597">Phosphoprotein</keyword>
<dbReference type="Pfam" id="PF13692">
    <property type="entry name" value="Glyco_trans_1_4"/>
    <property type="match status" value="1"/>
</dbReference>
<evidence type="ECO:0000256" key="8">
    <source>
        <dbReference type="ARBA" id="ARBA00022692"/>
    </source>
</evidence>
<evidence type="ECO:0000256" key="12">
    <source>
        <dbReference type="ARBA" id="ARBA00023136"/>
    </source>
</evidence>
<keyword evidence="11 20" id="KW-1133">Transmembrane helix</keyword>
<gene>
    <name evidence="21" type="ORF">PV328_010444</name>
</gene>
<evidence type="ECO:0000256" key="20">
    <source>
        <dbReference type="SAM" id="Phobius"/>
    </source>
</evidence>
<keyword evidence="6" id="KW-0328">Glycosyltransferase</keyword>